<feature type="non-terminal residue" evidence="1">
    <location>
        <position position="1"/>
    </location>
</feature>
<name>A0ACB8AWZ1_9AGAM</name>
<evidence type="ECO:0000313" key="2">
    <source>
        <dbReference type="Proteomes" id="UP000790709"/>
    </source>
</evidence>
<accession>A0ACB8AWZ1</accession>
<keyword evidence="2" id="KW-1185">Reference proteome</keyword>
<evidence type="ECO:0000313" key="1">
    <source>
        <dbReference type="EMBL" id="KAH7917920.1"/>
    </source>
</evidence>
<gene>
    <name evidence="1" type="ORF">BV22DRAFT_1025501</name>
</gene>
<protein>
    <submittedName>
        <fullName evidence="1">Uncharacterized protein</fullName>
    </submittedName>
</protein>
<sequence length="57" mass="6484">QRLASIIPVTNIHRSVHLIPKFGPVAPRDWTSYSVLDDCGTFFVNAFLDRHTFATVR</sequence>
<proteinExistence type="predicted"/>
<reference evidence="1" key="1">
    <citation type="journal article" date="2021" name="New Phytol.">
        <title>Evolutionary innovations through gain and loss of genes in the ectomycorrhizal Boletales.</title>
        <authorList>
            <person name="Wu G."/>
            <person name="Miyauchi S."/>
            <person name="Morin E."/>
            <person name="Kuo A."/>
            <person name="Drula E."/>
            <person name="Varga T."/>
            <person name="Kohler A."/>
            <person name="Feng B."/>
            <person name="Cao Y."/>
            <person name="Lipzen A."/>
            <person name="Daum C."/>
            <person name="Hundley H."/>
            <person name="Pangilinan J."/>
            <person name="Johnson J."/>
            <person name="Barry K."/>
            <person name="LaButti K."/>
            <person name="Ng V."/>
            <person name="Ahrendt S."/>
            <person name="Min B."/>
            <person name="Choi I.G."/>
            <person name="Park H."/>
            <person name="Plett J.M."/>
            <person name="Magnuson J."/>
            <person name="Spatafora J.W."/>
            <person name="Nagy L.G."/>
            <person name="Henrissat B."/>
            <person name="Grigoriev I.V."/>
            <person name="Yang Z.L."/>
            <person name="Xu J."/>
            <person name="Martin F.M."/>
        </authorList>
    </citation>
    <scope>NUCLEOTIDE SEQUENCE</scope>
    <source>
        <strain evidence="1">KUC20120723A-06</strain>
    </source>
</reference>
<dbReference type="EMBL" id="MU266898">
    <property type="protein sequence ID" value="KAH7917920.1"/>
    <property type="molecule type" value="Genomic_DNA"/>
</dbReference>
<organism evidence="1 2">
    <name type="scientific">Leucogyrophana mollusca</name>
    <dbReference type="NCBI Taxonomy" id="85980"/>
    <lineage>
        <taxon>Eukaryota</taxon>
        <taxon>Fungi</taxon>
        <taxon>Dikarya</taxon>
        <taxon>Basidiomycota</taxon>
        <taxon>Agaricomycotina</taxon>
        <taxon>Agaricomycetes</taxon>
        <taxon>Agaricomycetidae</taxon>
        <taxon>Boletales</taxon>
        <taxon>Boletales incertae sedis</taxon>
        <taxon>Leucogyrophana</taxon>
    </lineage>
</organism>
<comment type="caution">
    <text evidence="1">The sequence shown here is derived from an EMBL/GenBank/DDBJ whole genome shotgun (WGS) entry which is preliminary data.</text>
</comment>
<dbReference type="Proteomes" id="UP000790709">
    <property type="component" value="Unassembled WGS sequence"/>
</dbReference>